<keyword evidence="1" id="KW-0812">Transmembrane</keyword>
<dbReference type="EMBL" id="RKLR01000001">
    <property type="protein sequence ID" value="MBX0321705.1"/>
    <property type="molecule type" value="Genomic_DNA"/>
</dbReference>
<dbReference type="InterPro" id="IPR005182">
    <property type="entry name" value="YdbS-like_PH"/>
</dbReference>
<gene>
    <name evidence="3" type="ORF">EGH21_01545</name>
</gene>
<evidence type="ECO:0000256" key="1">
    <source>
        <dbReference type="SAM" id="Phobius"/>
    </source>
</evidence>
<evidence type="ECO:0000313" key="3">
    <source>
        <dbReference type="EMBL" id="MBX0321705.1"/>
    </source>
</evidence>
<evidence type="ECO:0000313" key="4">
    <source>
        <dbReference type="Proteomes" id="UP001430377"/>
    </source>
</evidence>
<reference evidence="3 4" key="1">
    <citation type="submission" date="2021-06" db="EMBL/GenBank/DDBJ databases">
        <title>Halomicroarcula sp. a new haloarchaeum isolated from saline soil.</title>
        <authorList>
            <person name="Duran-Viseras A."/>
            <person name="Sanchez-Porro C."/>
            <person name="Ventosa A."/>
        </authorList>
    </citation>
    <scope>NUCLEOTIDE SEQUENCE [LARGE SCALE GENOMIC DNA]</scope>
    <source>
        <strain evidence="3 4">F13</strain>
    </source>
</reference>
<evidence type="ECO:0000259" key="2">
    <source>
        <dbReference type="Pfam" id="PF03703"/>
    </source>
</evidence>
<feature type="domain" description="YdbS-like PH" evidence="2">
    <location>
        <begin position="82"/>
        <end position="158"/>
    </location>
</feature>
<dbReference type="PANTHER" id="PTHR37938">
    <property type="entry name" value="BLL0215 PROTEIN"/>
    <property type="match status" value="1"/>
</dbReference>
<keyword evidence="1" id="KW-0472">Membrane</keyword>
<protein>
    <submittedName>
        <fullName evidence="3">PH domain-containing protein</fullName>
    </submittedName>
</protein>
<keyword evidence="4" id="KW-1185">Reference proteome</keyword>
<dbReference type="PANTHER" id="PTHR37938:SF1">
    <property type="entry name" value="BLL0215 PROTEIN"/>
    <property type="match status" value="1"/>
</dbReference>
<dbReference type="RefSeq" id="WP_220616713.1">
    <property type="nucleotide sequence ID" value="NZ_RKLR01000001.1"/>
</dbReference>
<accession>A0AAW4PM64</accession>
<proteinExistence type="predicted"/>
<keyword evidence="1" id="KW-1133">Transmembrane helix</keyword>
<dbReference type="AlphaFoldDB" id="A0AAW4PM64"/>
<feature type="transmembrane region" description="Helical" evidence="1">
    <location>
        <begin position="25"/>
        <end position="47"/>
    </location>
</feature>
<sequence length="197" mass="21050">MSAVDRVVLDDEETVLWQGRPRRRVVLQGVATGLVGALVVAAVVWTALSAAAVSVLLRVAVTVPLAAVALAVPTVAVWLWRRTTHYLLTERTLYHRTGVLSVTVTELPLRKVQNTAYGQGVLGAVFGHGTITVDTAGSEGAELTLRAMDDPGAVQQRIAEQTARVRGDDADAVPGSVEQWRAVRSEVRAIRAALGER</sequence>
<feature type="transmembrane region" description="Helical" evidence="1">
    <location>
        <begin position="59"/>
        <end position="80"/>
    </location>
</feature>
<name>A0AAW4PM64_9EURY</name>
<dbReference type="Proteomes" id="UP001430377">
    <property type="component" value="Unassembled WGS sequence"/>
</dbReference>
<comment type="caution">
    <text evidence="3">The sequence shown here is derived from an EMBL/GenBank/DDBJ whole genome shotgun (WGS) entry which is preliminary data.</text>
</comment>
<dbReference type="Pfam" id="PF03703">
    <property type="entry name" value="bPH_2"/>
    <property type="match status" value="1"/>
</dbReference>
<organism evidence="3 4">
    <name type="scientific">Haloarcula rubra</name>
    <dbReference type="NCBI Taxonomy" id="2487747"/>
    <lineage>
        <taxon>Archaea</taxon>
        <taxon>Methanobacteriati</taxon>
        <taxon>Methanobacteriota</taxon>
        <taxon>Stenosarchaea group</taxon>
        <taxon>Halobacteria</taxon>
        <taxon>Halobacteriales</taxon>
        <taxon>Haloarculaceae</taxon>
        <taxon>Haloarcula</taxon>
    </lineage>
</organism>